<feature type="region of interest" description="Disordered" evidence="1">
    <location>
        <begin position="39"/>
        <end position="58"/>
    </location>
</feature>
<dbReference type="Gramene" id="Al_scaffold_0007_2790">
    <property type="protein sequence ID" value="Al_scaffold_0007_2790"/>
    <property type="gene ID" value="Al_scaffold_0007_2790"/>
</dbReference>
<dbReference type="AlphaFoldDB" id="D7MAY9"/>
<protein>
    <submittedName>
        <fullName evidence="2">Predicted protein</fullName>
    </submittedName>
</protein>
<sequence>MALTYQDTKTKTDAFLEGKFSESKTSLARETDALYLPQDFTSSNGLNRKGSKSPRQIISSYSPSEKQFVTFTLAPVDVDCVFRCNSQGRMELTSLGYPTVQNETMNTKTTPE</sequence>
<reference evidence="3" key="1">
    <citation type="journal article" date="2011" name="Nat. Genet.">
        <title>The Arabidopsis lyrata genome sequence and the basis of rapid genome size change.</title>
        <authorList>
            <person name="Hu T.T."/>
            <person name="Pattyn P."/>
            <person name="Bakker E.G."/>
            <person name="Cao J."/>
            <person name="Cheng J.-F."/>
            <person name="Clark R.M."/>
            <person name="Fahlgren N."/>
            <person name="Fawcett J.A."/>
            <person name="Grimwood J."/>
            <person name="Gundlach H."/>
            <person name="Haberer G."/>
            <person name="Hollister J.D."/>
            <person name="Ossowski S."/>
            <person name="Ottilar R.P."/>
            <person name="Salamov A.A."/>
            <person name="Schneeberger K."/>
            <person name="Spannagl M."/>
            <person name="Wang X."/>
            <person name="Yang L."/>
            <person name="Nasrallah M.E."/>
            <person name="Bergelson J."/>
            <person name="Carrington J.C."/>
            <person name="Gaut B.S."/>
            <person name="Schmutz J."/>
            <person name="Mayer K.F.X."/>
            <person name="Van de Peer Y."/>
            <person name="Grigoriev I.V."/>
            <person name="Nordborg M."/>
            <person name="Weigel D."/>
            <person name="Guo Y.-L."/>
        </authorList>
    </citation>
    <scope>NUCLEOTIDE SEQUENCE [LARGE SCALE GENOMIC DNA]</scope>
    <source>
        <strain evidence="3">cv. MN47</strain>
    </source>
</reference>
<evidence type="ECO:0000313" key="3">
    <source>
        <dbReference type="Proteomes" id="UP000008694"/>
    </source>
</evidence>
<dbReference type="Proteomes" id="UP000008694">
    <property type="component" value="Unassembled WGS sequence"/>
</dbReference>
<dbReference type="EMBL" id="GL348719">
    <property type="protein sequence ID" value="EFH44493.1"/>
    <property type="molecule type" value="Genomic_DNA"/>
</dbReference>
<evidence type="ECO:0000313" key="2">
    <source>
        <dbReference type="EMBL" id="EFH44493.1"/>
    </source>
</evidence>
<organism evidence="3">
    <name type="scientific">Arabidopsis lyrata subsp. lyrata</name>
    <name type="common">Lyre-leaved rock-cress</name>
    <dbReference type="NCBI Taxonomy" id="81972"/>
    <lineage>
        <taxon>Eukaryota</taxon>
        <taxon>Viridiplantae</taxon>
        <taxon>Streptophyta</taxon>
        <taxon>Embryophyta</taxon>
        <taxon>Tracheophyta</taxon>
        <taxon>Spermatophyta</taxon>
        <taxon>Magnoliopsida</taxon>
        <taxon>eudicotyledons</taxon>
        <taxon>Gunneridae</taxon>
        <taxon>Pentapetalae</taxon>
        <taxon>rosids</taxon>
        <taxon>malvids</taxon>
        <taxon>Brassicales</taxon>
        <taxon>Brassicaceae</taxon>
        <taxon>Camelineae</taxon>
        <taxon>Arabidopsis</taxon>
    </lineage>
</organism>
<keyword evidence="3" id="KW-1185">Reference proteome</keyword>
<evidence type="ECO:0000256" key="1">
    <source>
        <dbReference type="SAM" id="MobiDB-lite"/>
    </source>
</evidence>
<proteinExistence type="predicted"/>
<dbReference type="STRING" id="81972.D7MAY9"/>
<name>D7MAY9_ARALL</name>
<accession>D7MAY9</accession>
<dbReference type="HOGENOM" id="CLU_2149300_0_0_1"/>
<gene>
    <name evidence="2" type="ORF">ARALYDRAFT_658735</name>
</gene>